<evidence type="ECO:0000313" key="2">
    <source>
        <dbReference type="EMBL" id="BBQ28441.1"/>
    </source>
</evidence>
<dbReference type="SUPFAM" id="SSF52540">
    <property type="entry name" value="P-loop containing nucleoside triphosphate hydrolases"/>
    <property type="match status" value="1"/>
</dbReference>
<accession>A0A6S4T1H0</accession>
<dbReference type="EMBL" id="AP021927">
    <property type="protein sequence ID" value="BBQ28441.1"/>
    <property type="molecule type" value="Genomic_DNA"/>
</dbReference>
<dbReference type="InterPro" id="IPR027417">
    <property type="entry name" value="P-loop_NTPase"/>
</dbReference>
<proteinExistence type="predicted"/>
<dbReference type="InterPro" id="IPR052754">
    <property type="entry name" value="NTPase_KAP_P-loop"/>
</dbReference>
<dbReference type="InterPro" id="IPR011646">
    <property type="entry name" value="KAP_P-loop"/>
</dbReference>
<evidence type="ECO:0000259" key="1">
    <source>
        <dbReference type="Pfam" id="PF07693"/>
    </source>
</evidence>
<feature type="domain" description="KAP NTPase" evidence="1">
    <location>
        <begin position="15"/>
        <end position="380"/>
    </location>
</feature>
<dbReference type="Proteomes" id="UP000515756">
    <property type="component" value="Chromosome"/>
</dbReference>
<dbReference type="RefSeq" id="WP_010672306.1">
    <property type="nucleotide sequence ID" value="NZ_AP021927.1"/>
</dbReference>
<reference evidence="2 3" key="1">
    <citation type="submission" date="2019-12" db="EMBL/GenBank/DDBJ databases">
        <title>complete genome sequences of Aeromonas caviae str. WP2-W18-ESBL-01 isolated from wastewater treatment plant effluent.</title>
        <authorList>
            <person name="Sekizuka T."/>
            <person name="Itokawa K."/>
            <person name="Yatsu K."/>
            <person name="Inamine Y."/>
            <person name="Kuroda M."/>
        </authorList>
    </citation>
    <scope>NUCLEOTIDE SEQUENCE [LARGE SCALE GENOMIC DNA]</scope>
    <source>
        <strain evidence="2 3">WP2-W18-ESBL-01</strain>
    </source>
</reference>
<name>A0A6S4T1H0_AERCA</name>
<gene>
    <name evidence="2" type="ORF">WP2W18E01_00230</name>
</gene>
<dbReference type="Pfam" id="PF07693">
    <property type="entry name" value="KAP_NTPase"/>
    <property type="match status" value="1"/>
</dbReference>
<dbReference type="PANTHER" id="PTHR22674">
    <property type="entry name" value="NTPASE, KAP FAMILY P-LOOP DOMAIN-CONTAINING 1"/>
    <property type="match status" value="1"/>
</dbReference>
<dbReference type="Gene3D" id="3.40.50.300">
    <property type="entry name" value="P-loop containing nucleotide triphosphate hydrolases"/>
    <property type="match status" value="1"/>
</dbReference>
<evidence type="ECO:0000313" key="3">
    <source>
        <dbReference type="Proteomes" id="UP000515756"/>
    </source>
</evidence>
<organism evidence="2 3">
    <name type="scientific">Aeromonas caviae</name>
    <name type="common">Aeromonas punctata</name>
    <dbReference type="NCBI Taxonomy" id="648"/>
    <lineage>
        <taxon>Bacteria</taxon>
        <taxon>Pseudomonadati</taxon>
        <taxon>Pseudomonadota</taxon>
        <taxon>Gammaproteobacteria</taxon>
        <taxon>Aeromonadales</taxon>
        <taxon>Aeromonadaceae</taxon>
        <taxon>Aeromonas</taxon>
    </lineage>
</organism>
<dbReference type="AlphaFoldDB" id="A0A6S4T1H0"/>
<protein>
    <submittedName>
        <fullName evidence="2">ATPase</fullName>
    </submittedName>
</protein>
<dbReference type="PANTHER" id="PTHR22674:SF6">
    <property type="entry name" value="NTPASE KAP FAMILY P-LOOP DOMAIN-CONTAINING PROTEIN 1"/>
    <property type="match status" value="1"/>
</dbReference>
<sequence length="586" mass="65513">MWSDKESNIDFLNFNETAESIKDLITEKNLMPISVGVFGDWGAGKSTILELTKSALASDKDDYIQVSFDAWMFQGYDDAKAALLETIAETLVKQAKADEGLGEKAKDFAGRVNKIRLMGLLMDAGSLAAGVPTFGGFQKLFGMFSGGENSEYDFDDVKDGVEGAKEIANRNKDLLIKKKDFSPPKEIKEFRQAYSDLLAEFGKPLIVYVDNLDRCSPYNAISTLEAIRLFLFLPNTAFVIAADEDMIRLAVSEYHKGSSQRHQTDYLDKLIQIPIHVPRPGALEIRAYLLMLVALDHGVKGDELEALRHALEKNLQMSWKEEAITIDNLLDGENISGTPELRNKFVVAEQLAPILAESSNINGNPRIVKRLLNQVRIRRKTALRRGMQLDEKTITKLVIFERCLGTRATNKLYQIIDSENGKPKVLADLEAGGANIEDIKLPEEWQSEKKFLAKWAKLPPKFSNIDLTPALYLSKENVPMGTFGTVMSGAAQKLVVALLKQAQRISQASTIAIEETPSEDYMPAMDAVLEKLRPIADWSKRPDGIFGARLLAEKDNRCKATLLDFMKHLPQERWMKPIIEELEGAK</sequence>